<accession>A0A2P2N0R3</accession>
<dbReference type="EMBL" id="GGEC01055579">
    <property type="protein sequence ID" value="MBX36063.1"/>
    <property type="molecule type" value="Transcribed_RNA"/>
</dbReference>
<dbReference type="AlphaFoldDB" id="A0A2P2N0R3"/>
<sequence length="54" mass="6077">MLDHLACKQTSLPKITSQILNMISCRQALRLNSCFKQLLRAQKSLQQLTSISSS</sequence>
<proteinExistence type="predicted"/>
<organism evidence="1">
    <name type="scientific">Rhizophora mucronata</name>
    <name type="common">Asiatic mangrove</name>
    <dbReference type="NCBI Taxonomy" id="61149"/>
    <lineage>
        <taxon>Eukaryota</taxon>
        <taxon>Viridiplantae</taxon>
        <taxon>Streptophyta</taxon>
        <taxon>Embryophyta</taxon>
        <taxon>Tracheophyta</taxon>
        <taxon>Spermatophyta</taxon>
        <taxon>Magnoliopsida</taxon>
        <taxon>eudicotyledons</taxon>
        <taxon>Gunneridae</taxon>
        <taxon>Pentapetalae</taxon>
        <taxon>rosids</taxon>
        <taxon>fabids</taxon>
        <taxon>Malpighiales</taxon>
        <taxon>Rhizophoraceae</taxon>
        <taxon>Rhizophora</taxon>
    </lineage>
</organism>
<protein>
    <submittedName>
        <fullName evidence="1">Uncharacterized protein</fullName>
    </submittedName>
</protein>
<reference evidence="1" key="1">
    <citation type="submission" date="2018-02" db="EMBL/GenBank/DDBJ databases">
        <title>Rhizophora mucronata_Transcriptome.</title>
        <authorList>
            <person name="Meera S.P."/>
            <person name="Sreeshan A."/>
            <person name="Augustine A."/>
        </authorList>
    </citation>
    <scope>NUCLEOTIDE SEQUENCE</scope>
    <source>
        <tissue evidence="1">Leaf</tissue>
    </source>
</reference>
<name>A0A2P2N0R3_RHIMU</name>
<evidence type="ECO:0000313" key="1">
    <source>
        <dbReference type="EMBL" id="MBX36063.1"/>
    </source>
</evidence>